<comment type="caution">
    <text evidence="13">Was originally thought to be a dihydrodipicolinate reductase (DHDPR), catalyzing the conversion of dihydrodipicolinate to tetrahydrodipicolinate. However, it was shown in E.coli that the substrate of the enzymatic reaction is not dihydrodipicolinate (DHDP) but in fact (2S,4S)-4-hydroxy-2,3,4,5-tetrahydrodipicolinic acid (HTPA), the product released by the DapA-catalyzed reaction.</text>
</comment>
<organism evidence="16 17">
    <name type="scientific">Desulfobulbus oralis</name>
    <dbReference type="NCBI Taxonomy" id="1986146"/>
    <lineage>
        <taxon>Bacteria</taxon>
        <taxon>Pseudomonadati</taxon>
        <taxon>Thermodesulfobacteriota</taxon>
        <taxon>Desulfobulbia</taxon>
        <taxon>Desulfobulbales</taxon>
        <taxon>Desulfobulbaceae</taxon>
        <taxon>Desulfobulbus</taxon>
    </lineage>
</organism>
<dbReference type="OrthoDB" id="9790352at2"/>
<dbReference type="GO" id="GO:0051287">
    <property type="term" value="F:NAD binding"/>
    <property type="evidence" value="ECO:0007669"/>
    <property type="project" value="UniProtKB-UniRule"/>
</dbReference>
<dbReference type="GO" id="GO:0009089">
    <property type="term" value="P:lysine biosynthetic process via diaminopimelate"/>
    <property type="evidence" value="ECO:0007669"/>
    <property type="project" value="UniProtKB-UniRule"/>
</dbReference>
<dbReference type="Gene3D" id="3.30.360.10">
    <property type="entry name" value="Dihydrodipicolinate Reductase, domain 2"/>
    <property type="match status" value="1"/>
</dbReference>
<evidence type="ECO:0000259" key="14">
    <source>
        <dbReference type="Pfam" id="PF01113"/>
    </source>
</evidence>
<feature type="binding site" evidence="13">
    <location>
        <begin position="166"/>
        <end position="167"/>
    </location>
    <ligand>
        <name>(S)-2,3,4,5-tetrahydrodipicolinate</name>
        <dbReference type="ChEBI" id="CHEBI:16845"/>
    </ligand>
</feature>
<feature type="active site" description="Proton donor/acceptor" evidence="13">
    <location>
        <position position="156"/>
    </location>
</feature>
<comment type="catalytic activity">
    <reaction evidence="12 13">
        <text>(S)-2,3,4,5-tetrahydrodipicolinate + NAD(+) + H2O = (2S,4S)-4-hydroxy-2,3,4,5-tetrahydrodipicolinate + NADH + H(+)</text>
        <dbReference type="Rhea" id="RHEA:35323"/>
        <dbReference type="ChEBI" id="CHEBI:15377"/>
        <dbReference type="ChEBI" id="CHEBI:15378"/>
        <dbReference type="ChEBI" id="CHEBI:16845"/>
        <dbReference type="ChEBI" id="CHEBI:57540"/>
        <dbReference type="ChEBI" id="CHEBI:57945"/>
        <dbReference type="ChEBI" id="CHEBI:67139"/>
        <dbReference type="EC" id="1.17.1.8"/>
    </reaction>
</comment>
<dbReference type="Gene3D" id="3.40.50.720">
    <property type="entry name" value="NAD(P)-binding Rossmann-like Domain"/>
    <property type="match status" value="1"/>
</dbReference>
<evidence type="ECO:0000256" key="4">
    <source>
        <dbReference type="ARBA" id="ARBA00022857"/>
    </source>
</evidence>
<feature type="active site" description="Proton donor" evidence="13">
    <location>
        <position position="160"/>
    </location>
</feature>
<feature type="binding site" evidence="13">
    <location>
        <begin position="123"/>
        <end position="126"/>
    </location>
    <ligand>
        <name>NAD(+)</name>
        <dbReference type="ChEBI" id="CHEBI:57540"/>
    </ligand>
</feature>
<keyword evidence="7 13" id="KW-0520">NAD</keyword>
<dbReference type="SUPFAM" id="SSF55347">
    <property type="entry name" value="Glyceraldehyde-3-phosphate dehydrogenase-like, C-terminal domain"/>
    <property type="match status" value="1"/>
</dbReference>
<dbReference type="Proteomes" id="UP000239867">
    <property type="component" value="Chromosome"/>
</dbReference>
<evidence type="ECO:0000256" key="5">
    <source>
        <dbReference type="ARBA" id="ARBA00022915"/>
    </source>
</evidence>
<dbReference type="GO" id="GO:0008839">
    <property type="term" value="F:4-hydroxy-tetrahydrodipicolinate reductase"/>
    <property type="evidence" value="ECO:0007669"/>
    <property type="project" value="UniProtKB-UniRule"/>
</dbReference>
<evidence type="ECO:0000256" key="6">
    <source>
        <dbReference type="ARBA" id="ARBA00023002"/>
    </source>
</evidence>
<comment type="subunit">
    <text evidence="13">Homotetramer.</text>
</comment>
<keyword evidence="3 13" id="KW-0028">Amino-acid biosynthesis</keyword>
<comment type="pathway">
    <text evidence="9 13">Amino-acid biosynthesis; L-lysine biosynthesis via DAP pathway; (S)-tetrahydrodipicolinate from L-aspartate: step 4/4.</text>
</comment>
<evidence type="ECO:0000313" key="17">
    <source>
        <dbReference type="Proteomes" id="UP000239867"/>
    </source>
</evidence>
<comment type="catalytic activity">
    <reaction evidence="11 13">
        <text>(S)-2,3,4,5-tetrahydrodipicolinate + NADP(+) + H2O = (2S,4S)-4-hydroxy-2,3,4,5-tetrahydrodipicolinate + NADPH + H(+)</text>
        <dbReference type="Rhea" id="RHEA:35331"/>
        <dbReference type="ChEBI" id="CHEBI:15377"/>
        <dbReference type="ChEBI" id="CHEBI:15378"/>
        <dbReference type="ChEBI" id="CHEBI:16845"/>
        <dbReference type="ChEBI" id="CHEBI:57783"/>
        <dbReference type="ChEBI" id="CHEBI:58349"/>
        <dbReference type="ChEBI" id="CHEBI:67139"/>
        <dbReference type="EC" id="1.17.1.8"/>
    </reaction>
</comment>
<dbReference type="Pfam" id="PF05173">
    <property type="entry name" value="DapB_C"/>
    <property type="match status" value="1"/>
</dbReference>
<comment type="subcellular location">
    <subcellularLocation>
        <location evidence="13">Cytoplasm</location>
    </subcellularLocation>
</comment>
<evidence type="ECO:0000256" key="2">
    <source>
        <dbReference type="ARBA" id="ARBA00022490"/>
    </source>
</evidence>
<keyword evidence="5 13" id="KW-0220">Diaminopimelate biosynthesis</keyword>
<evidence type="ECO:0000256" key="11">
    <source>
        <dbReference type="ARBA" id="ARBA00049080"/>
    </source>
</evidence>
<dbReference type="GO" id="GO:0019877">
    <property type="term" value="P:diaminopimelate biosynthetic process"/>
    <property type="evidence" value="ECO:0007669"/>
    <property type="project" value="UniProtKB-UniRule"/>
</dbReference>
<dbReference type="InterPro" id="IPR000846">
    <property type="entry name" value="DapB_N"/>
</dbReference>
<feature type="domain" description="Dihydrodipicolinate reductase C-terminal" evidence="15">
    <location>
        <begin position="129"/>
        <end position="265"/>
    </location>
</feature>
<evidence type="ECO:0000256" key="9">
    <source>
        <dbReference type="ARBA" id="ARBA00037922"/>
    </source>
</evidence>
<evidence type="ECO:0000256" key="3">
    <source>
        <dbReference type="ARBA" id="ARBA00022605"/>
    </source>
</evidence>
<dbReference type="KEGG" id="deo:CAY53_07905"/>
<feature type="binding site" evidence="13">
    <location>
        <position position="34"/>
    </location>
    <ligand>
        <name>NAD(+)</name>
        <dbReference type="ChEBI" id="CHEBI:57540"/>
    </ligand>
</feature>
<feature type="domain" description="Dihydrodipicolinate reductase N-terminal" evidence="14">
    <location>
        <begin position="2"/>
        <end position="126"/>
    </location>
</feature>
<keyword evidence="4 13" id="KW-0521">NADP</keyword>
<dbReference type="InterPro" id="IPR036291">
    <property type="entry name" value="NAD(P)-bd_dom_sf"/>
</dbReference>
<name>A0A2L1GP20_9BACT</name>
<evidence type="ECO:0000256" key="12">
    <source>
        <dbReference type="ARBA" id="ARBA00049396"/>
    </source>
</evidence>
<feature type="binding site" evidence="13">
    <location>
        <begin position="98"/>
        <end position="100"/>
    </location>
    <ligand>
        <name>NAD(+)</name>
        <dbReference type="ChEBI" id="CHEBI:57540"/>
    </ligand>
</feature>
<dbReference type="FunFam" id="3.30.360.10:FF:000004">
    <property type="entry name" value="4-hydroxy-tetrahydrodipicolinate reductase"/>
    <property type="match status" value="1"/>
</dbReference>
<gene>
    <name evidence="13" type="primary">dapB</name>
    <name evidence="16" type="ORF">CAY53_07905</name>
</gene>
<dbReference type="GO" id="GO:0005737">
    <property type="term" value="C:cytoplasm"/>
    <property type="evidence" value="ECO:0007669"/>
    <property type="project" value="UniProtKB-SubCell"/>
</dbReference>
<evidence type="ECO:0000256" key="7">
    <source>
        <dbReference type="ARBA" id="ARBA00023027"/>
    </source>
</evidence>
<dbReference type="PROSITE" id="PS01298">
    <property type="entry name" value="DAPB"/>
    <property type="match status" value="1"/>
</dbReference>
<evidence type="ECO:0000256" key="1">
    <source>
        <dbReference type="ARBA" id="ARBA00006642"/>
    </source>
</evidence>
<evidence type="ECO:0000256" key="13">
    <source>
        <dbReference type="HAMAP-Rule" id="MF_00102"/>
    </source>
</evidence>
<dbReference type="InterPro" id="IPR022663">
    <property type="entry name" value="DapB_C"/>
</dbReference>
<dbReference type="InterPro" id="IPR022664">
    <property type="entry name" value="DapB_N_CS"/>
</dbReference>
<accession>A0A2L1GP20</accession>
<dbReference type="PANTHER" id="PTHR20836">
    <property type="entry name" value="DIHYDRODIPICOLINATE REDUCTASE"/>
    <property type="match status" value="1"/>
</dbReference>
<dbReference type="NCBIfam" id="TIGR00036">
    <property type="entry name" value="dapB"/>
    <property type="match status" value="1"/>
</dbReference>
<evidence type="ECO:0000259" key="15">
    <source>
        <dbReference type="Pfam" id="PF05173"/>
    </source>
</evidence>
<proteinExistence type="inferred from homology"/>
<dbReference type="CDD" id="cd02274">
    <property type="entry name" value="DHDPR_N"/>
    <property type="match status" value="1"/>
</dbReference>
<dbReference type="InterPro" id="IPR023940">
    <property type="entry name" value="DHDPR_bac"/>
</dbReference>
<keyword evidence="17" id="KW-1185">Reference proteome</keyword>
<keyword evidence="6 13" id="KW-0560">Oxidoreductase</keyword>
<dbReference type="PIRSF" id="PIRSF000161">
    <property type="entry name" value="DHPR"/>
    <property type="match status" value="1"/>
</dbReference>
<dbReference type="PANTHER" id="PTHR20836:SF0">
    <property type="entry name" value="4-HYDROXY-TETRAHYDRODIPICOLINATE REDUCTASE 1, CHLOROPLASTIC-RELATED"/>
    <property type="match status" value="1"/>
</dbReference>
<evidence type="ECO:0000313" key="16">
    <source>
        <dbReference type="EMBL" id="AVD71398.1"/>
    </source>
</evidence>
<dbReference type="EC" id="1.17.1.8" evidence="10 13"/>
<dbReference type="GO" id="GO:0050661">
    <property type="term" value="F:NADP binding"/>
    <property type="evidence" value="ECO:0007669"/>
    <property type="project" value="UniProtKB-UniRule"/>
</dbReference>
<dbReference type="RefSeq" id="WP_104936662.1">
    <property type="nucleotide sequence ID" value="NZ_CP021255.1"/>
</dbReference>
<dbReference type="Pfam" id="PF01113">
    <property type="entry name" value="DapB_N"/>
    <property type="match status" value="1"/>
</dbReference>
<dbReference type="AlphaFoldDB" id="A0A2L1GP20"/>
<comment type="similarity">
    <text evidence="1 13">Belongs to the DapB family.</text>
</comment>
<dbReference type="GO" id="GO:0016726">
    <property type="term" value="F:oxidoreductase activity, acting on CH or CH2 groups, NAD or NADP as acceptor"/>
    <property type="evidence" value="ECO:0007669"/>
    <property type="project" value="UniProtKB-UniRule"/>
</dbReference>
<dbReference type="EMBL" id="CP021255">
    <property type="protein sequence ID" value="AVD71398.1"/>
    <property type="molecule type" value="Genomic_DNA"/>
</dbReference>
<dbReference type="HAMAP" id="MF_00102">
    <property type="entry name" value="DapB"/>
    <property type="match status" value="1"/>
</dbReference>
<feature type="binding site" evidence="13">
    <location>
        <position position="157"/>
    </location>
    <ligand>
        <name>(S)-2,3,4,5-tetrahydrodipicolinate</name>
        <dbReference type="ChEBI" id="CHEBI:16845"/>
    </ligand>
</feature>
<sequence length="269" mass="28575">MVRVLVAGAAGRMGQQIVRTVHSMPELELAGAFEAPGHPAIGRDLGEVCGLGPIGVPLSAGLESVLDKGEVLIDFTFHSASIGFARLAARRGLAMVVGTTGLSADEEAELARLAQESFPCVHAANMAVGVNVLFKLVEKTARILGNAYDVEILELHHRLKKDAPSGTAITLGRMAARGLERNFDEVAVRERNGIIGARTDAEIGIQAIRGGDIVGEHTVYFVGQGERLELTHKASSRDNFARGAVRAAAWVKGRPKGMYSMFDVLGLND</sequence>
<evidence type="ECO:0000256" key="10">
    <source>
        <dbReference type="ARBA" id="ARBA00038983"/>
    </source>
</evidence>
<feature type="binding site" evidence="13">
    <location>
        <begin position="8"/>
        <end position="13"/>
    </location>
    <ligand>
        <name>NAD(+)</name>
        <dbReference type="ChEBI" id="CHEBI:57540"/>
    </ligand>
</feature>
<dbReference type="UniPathway" id="UPA00034">
    <property type="reaction ID" value="UER00018"/>
</dbReference>
<dbReference type="SUPFAM" id="SSF51735">
    <property type="entry name" value="NAD(P)-binding Rossmann-fold domains"/>
    <property type="match status" value="1"/>
</dbReference>
<keyword evidence="8 13" id="KW-0457">Lysine biosynthesis</keyword>
<comment type="function">
    <text evidence="13">Catalyzes the conversion of 4-hydroxy-tetrahydrodipicolinate (HTPA) to tetrahydrodipicolinate.</text>
</comment>
<comment type="caution">
    <text evidence="13">Lacks conserved residue(s) required for the propagation of feature annotation.</text>
</comment>
<keyword evidence="2 13" id="KW-0963">Cytoplasm</keyword>
<evidence type="ECO:0000256" key="8">
    <source>
        <dbReference type="ARBA" id="ARBA00023154"/>
    </source>
</evidence>
<reference evidence="16 17" key="1">
    <citation type="journal article" date="2018" name="MBio">
        <title>Insights into the evolution of host association through the isolation and characterization of a novel human periodontal pathobiont, Desulfobulbus oralis.</title>
        <authorList>
            <person name="Cross K.L."/>
            <person name="Chirania P."/>
            <person name="Xiong W."/>
            <person name="Beall C.J."/>
            <person name="Elkins J.G."/>
            <person name="Giannone R.J."/>
            <person name="Griffen A.L."/>
            <person name="Guss A.M."/>
            <person name="Hettich R.L."/>
            <person name="Joshi S.S."/>
            <person name="Mokrzan E.M."/>
            <person name="Martin R.K."/>
            <person name="Zhulin I.B."/>
            <person name="Leys E.J."/>
            <person name="Podar M."/>
        </authorList>
    </citation>
    <scope>NUCLEOTIDE SEQUENCE [LARGE SCALE GENOMIC DNA]</scope>
    <source>
        <strain evidence="16 17">ORNL</strain>
    </source>
</reference>
<protein>
    <recommendedName>
        <fullName evidence="10 13">4-hydroxy-tetrahydrodipicolinate reductase</fullName>
        <shortName evidence="13">HTPA reductase</shortName>
        <ecNumber evidence="10 13">1.17.1.8</ecNumber>
    </recommendedName>
</protein>